<reference evidence="1 2" key="1">
    <citation type="submission" date="2023-03" db="EMBL/GenBank/DDBJ databases">
        <title>High recombination rates correlate with genetic variation in Cardiocondyla obscurior ants.</title>
        <authorList>
            <person name="Errbii M."/>
        </authorList>
    </citation>
    <scope>NUCLEOTIDE SEQUENCE [LARGE SCALE GENOMIC DNA]</scope>
    <source>
        <strain evidence="1">Alpha-2009</strain>
        <tissue evidence="1">Whole body</tissue>
    </source>
</reference>
<proteinExistence type="predicted"/>
<dbReference type="Proteomes" id="UP001430953">
    <property type="component" value="Unassembled WGS sequence"/>
</dbReference>
<keyword evidence="2" id="KW-1185">Reference proteome</keyword>
<dbReference type="EMBL" id="JADYXP020000023">
    <property type="protein sequence ID" value="KAL0102081.1"/>
    <property type="molecule type" value="Genomic_DNA"/>
</dbReference>
<dbReference type="AlphaFoldDB" id="A0AAW2EEE2"/>
<comment type="caution">
    <text evidence="1">The sequence shown here is derived from an EMBL/GenBank/DDBJ whole genome shotgun (WGS) entry which is preliminary data.</text>
</comment>
<evidence type="ECO:0000313" key="2">
    <source>
        <dbReference type="Proteomes" id="UP001430953"/>
    </source>
</evidence>
<sequence length="237" mass="27418">MISYFLTGRKRIFNTYIAILKSIYLEALRLFGSDHSAVSALNLDCTDSIKKGSTIRANVYKARWTIFFPRVNRILIERHRKYTEEIIERVFTKCVLILLHNTTLIAPRTRNCRGSFHEVASKPILSKSSPRSLSILPLADEALTAISSIVILIIRRLCSTSEPLRKKYVVASQKNVCLNLIFELFGQARPNIFLQINCKFVHIYIYIHTITHTYRLNLPNYFYAFTNAGQRQKSHFT</sequence>
<gene>
    <name evidence="1" type="ORF">PUN28_018552</name>
</gene>
<protein>
    <submittedName>
        <fullName evidence="1">Uncharacterized protein</fullName>
    </submittedName>
</protein>
<accession>A0AAW2EEE2</accession>
<organism evidence="1 2">
    <name type="scientific">Cardiocondyla obscurior</name>
    <dbReference type="NCBI Taxonomy" id="286306"/>
    <lineage>
        <taxon>Eukaryota</taxon>
        <taxon>Metazoa</taxon>
        <taxon>Ecdysozoa</taxon>
        <taxon>Arthropoda</taxon>
        <taxon>Hexapoda</taxon>
        <taxon>Insecta</taxon>
        <taxon>Pterygota</taxon>
        <taxon>Neoptera</taxon>
        <taxon>Endopterygota</taxon>
        <taxon>Hymenoptera</taxon>
        <taxon>Apocrita</taxon>
        <taxon>Aculeata</taxon>
        <taxon>Formicoidea</taxon>
        <taxon>Formicidae</taxon>
        <taxon>Myrmicinae</taxon>
        <taxon>Cardiocondyla</taxon>
    </lineage>
</organism>
<name>A0AAW2EEE2_9HYME</name>
<evidence type="ECO:0000313" key="1">
    <source>
        <dbReference type="EMBL" id="KAL0102081.1"/>
    </source>
</evidence>